<keyword evidence="2" id="KW-0472">Membrane</keyword>
<sequence>MTTSNTNPQHPYSRPRPLSAVQTVLWLIAGIAGMFALVSTIFAIKLGLEGNLPFSDAQQPATQVPASAAPTPPVTTSSAPAIRSAQATTPGATFVSGAENILPAEVSHLARNSSALDTPPASNDTLRTPPITAAPTPVASAPAAPPAPATTAPPAANPTVPAAAPKPATPAAPAASDTIQTTLQAWASAWSAKNVDAYLAHYATSFKPAGDLDRSAWAEQRRQRIARPGDIAVKLDAIDIRVDGDKASARFIQHYRSGNLKLTEPKTIELARSGSAWQIVQERIGH</sequence>
<evidence type="ECO:0000256" key="2">
    <source>
        <dbReference type="SAM" id="Phobius"/>
    </source>
</evidence>
<accession>A0ABQ6FAZ7</accession>
<dbReference type="InterPro" id="IPR032710">
    <property type="entry name" value="NTF2-like_dom_sf"/>
</dbReference>
<feature type="compositionally biased region" description="Low complexity" evidence="1">
    <location>
        <begin position="149"/>
        <end position="175"/>
    </location>
</feature>
<comment type="caution">
    <text evidence="4">The sequence shown here is derived from an EMBL/GenBank/DDBJ whole genome shotgun (WGS) entry which is preliminary data.</text>
</comment>
<name>A0ABQ6FAZ7_9RHOO</name>
<protein>
    <recommendedName>
        <fullName evidence="3">Cds6 C-terminal domain-containing protein</fullName>
    </recommendedName>
</protein>
<feature type="transmembrane region" description="Helical" evidence="2">
    <location>
        <begin position="20"/>
        <end position="44"/>
    </location>
</feature>
<feature type="region of interest" description="Disordered" evidence="1">
    <location>
        <begin position="112"/>
        <end position="176"/>
    </location>
</feature>
<feature type="compositionally biased region" description="Polar residues" evidence="1">
    <location>
        <begin position="112"/>
        <end position="126"/>
    </location>
</feature>
<dbReference type="Proteomes" id="UP001157167">
    <property type="component" value="Unassembled WGS sequence"/>
</dbReference>
<feature type="compositionally biased region" description="Low complexity" evidence="1">
    <location>
        <begin position="128"/>
        <end position="142"/>
    </location>
</feature>
<feature type="domain" description="Cds6 C-terminal" evidence="3">
    <location>
        <begin position="179"/>
        <end position="282"/>
    </location>
</feature>
<keyword evidence="2" id="KW-1133">Transmembrane helix</keyword>
<evidence type="ECO:0000256" key="1">
    <source>
        <dbReference type="SAM" id="MobiDB-lite"/>
    </source>
</evidence>
<proteinExistence type="predicted"/>
<reference evidence="5" key="1">
    <citation type="journal article" date="2019" name="Int. J. Syst. Evol. Microbiol.">
        <title>The Global Catalogue of Microorganisms (GCM) 10K type strain sequencing project: providing services to taxonomists for standard genome sequencing and annotation.</title>
        <authorList>
            <consortium name="The Broad Institute Genomics Platform"/>
            <consortium name="The Broad Institute Genome Sequencing Center for Infectious Disease"/>
            <person name="Wu L."/>
            <person name="Ma J."/>
        </authorList>
    </citation>
    <scope>NUCLEOTIDE SEQUENCE [LARGE SCALE GENOMIC DNA]</scope>
    <source>
        <strain evidence="5">NBRC 102407</strain>
    </source>
</reference>
<evidence type="ECO:0000259" key="3">
    <source>
        <dbReference type="Pfam" id="PF24125"/>
    </source>
</evidence>
<feature type="region of interest" description="Disordered" evidence="1">
    <location>
        <begin position="58"/>
        <end position="85"/>
    </location>
</feature>
<gene>
    <name evidence="4" type="ORF">GCM10007933_19360</name>
</gene>
<evidence type="ECO:0000313" key="5">
    <source>
        <dbReference type="Proteomes" id="UP001157167"/>
    </source>
</evidence>
<feature type="compositionally biased region" description="Low complexity" evidence="1">
    <location>
        <begin position="58"/>
        <end position="81"/>
    </location>
</feature>
<keyword evidence="5" id="KW-1185">Reference proteome</keyword>
<organism evidence="4 5">
    <name type="scientific">Zoogloea oryzae</name>
    <dbReference type="NCBI Taxonomy" id="310767"/>
    <lineage>
        <taxon>Bacteria</taxon>
        <taxon>Pseudomonadati</taxon>
        <taxon>Pseudomonadota</taxon>
        <taxon>Betaproteobacteria</taxon>
        <taxon>Rhodocyclales</taxon>
        <taxon>Zoogloeaceae</taxon>
        <taxon>Zoogloea</taxon>
    </lineage>
</organism>
<dbReference type="EMBL" id="BSPX01000025">
    <property type="protein sequence ID" value="GLT22476.1"/>
    <property type="molecule type" value="Genomic_DNA"/>
</dbReference>
<dbReference type="Pfam" id="PF24125">
    <property type="entry name" value="Cds6_C"/>
    <property type="match status" value="1"/>
</dbReference>
<keyword evidence="2" id="KW-0812">Transmembrane</keyword>
<dbReference type="SUPFAM" id="SSF54427">
    <property type="entry name" value="NTF2-like"/>
    <property type="match status" value="1"/>
</dbReference>
<dbReference type="RefSeq" id="WP_284187781.1">
    <property type="nucleotide sequence ID" value="NZ_BSPX01000025.1"/>
</dbReference>
<dbReference type="Gene3D" id="3.10.450.50">
    <property type="match status" value="1"/>
</dbReference>
<dbReference type="InterPro" id="IPR056203">
    <property type="entry name" value="Cds6_C"/>
</dbReference>
<evidence type="ECO:0000313" key="4">
    <source>
        <dbReference type="EMBL" id="GLT22476.1"/>
    </source>
</evidence>